<dbReference type="SUPFAM" id="SSF56112">
    <property type="entry name" value="Protein kinase-like (PK-like)"/>
    <property type="match status" value="1"/>
</dbReference>
<dbReference type="InterPro" id="IPR011009">
    <property type="entry name" value="Kinase-like_dom_sf"/>
</dbReference>
<dbReference type="InterPro" id="IPR006748">
    <property type="entry name" value="NH2Glyco/OHUrea_AB-resist_kin"/>
</dbReference>
<keyword evidence="1" id="KW-0418">Kinase</keyword>
<dbReference type="GO" id="GO:0019748">
    <property type="term" value="P:secondary metabolic process"/>
    <property type="evidence" value="ECO:0007669"/>
    <property type="project" value="InterPro"/>
</dbReference>
<keyword evidence="2" id="KW-1185">Reference proteome</keyword>
<dbReference type="GO" id="GO:0016301">
    <property type="term" value="F:kinase activity"/>
    <property type="evidence" value="ECO:0007669"/>
    <property type="project" value="UniProtKB-KW"/>
</dbReference>
<dbReference type="GO" id="GO:0016773">
    <property type="term" value="F:phosphotransferase activity, alcohol group as acceptor"/>
    <property type="evidence" value="ECO:0007669"/>
    <property type="project" value="InterPro"/>
</dbReference>
<name>H0E7T7_9ACTN</name>
<dbReference type="EMBL" id="AGUD01000232">
    <property type="protein sequence ID" value="EHN10255.1"/>
    <property type="molecule type" value="Genomic_DNA"/>
</dbReference>
<dbReference type="Pfam" id="PF04655">
    <property type="entry name" value="APH_6_hur"/>
    <property type="match status" value="1"/>
</dbReference>
<sequence>MSPVPAADPAFRHRVLSVHGEAARGWLDDLPGIVERWRRTWDLGPVRPYPLSYNWVAAADRADGRRCVLKLAPPGLSVLDDEARWLRLADGRGAARLHDAAPADGALLLERIEPGTLLADLAPARDDDACDAIAAVIAGFQRPEQVADPAFAAMPTLRERLADLDVHRAAHDGHDPLPGAVVATATRVAGQLLDSAGPDVLLHGDLHHDNVLLDQRRGWLAIDPHGLRGDATYEPSALLYNPLTLGPQVARLAERRCRRLAAATGFAEERIRGWSYVQAVLSAVWSLDEDPEPDAHVLAVADALAP</sequence>
<dbReference type="OrthoDB" id="3638028at2"/>
<reference evidence="1 2" key="1">
    <citation type="journal article" date="2013" name="Biodegradation">
        <title>Quantitative proteomic analysis of ibuprofen-degrading Patulibacter sp. strain I11.</title>
        <authorList>
            <person name="Almeida B."/>
            <person name="Kjeldal H."/>
            <person name="Lolas I."/>
            <person name="Knudsen A.D."/>
            <person name="Carvalho G."/>
            <person name="Nielsen K.L."/>
            <person name="Barreto Crespo M.T."/>
            <person name="Stensballe A."/>
            <person name="Nielsen J.L."/>
        </authorList>
    </citation>
    <scope>NUCLEOTIDE SEQUENCE [LARGE SCALE GENOMIC DNA]</scope>
    <source>
        <strain evidence="1 2">I11</strain>
    </source>
</reference>
<organism evidence="1 2">
    <name type="scientific">Patulibacter medicamentivorans</name>
    <dbReference type="NCBI Taxonomy" id="1097667"/>
    <lineage>
        <taxon>Bacteria</taxon>
        <taxon>Bacillati</taxon>
        <taxon>Actinomycetota</taxon>
        <taxon>Thermoleophilia</taxon>
        <taxon>Solirubrobacterales</taxon>
        <taxon>Patulibacteraceae</taxon>
        <taxon>Patulibacter</taxon>
    </lineage>
</organism>
<proteinExistence type="predicted"/>
<gene>
    <name evidence="1" type="ORF">PAI11_28910</name>
</gene>
<dbReference type="Gene3D" id="3.90.1200.10">
    <property type="match status" value="1"/>
</dbReference>
<evidence type="ECO:0000313" key="2">
    <source>
        <dbReference type="Proteomes" id="UP000005143"/>
    </source>
</evidence>
<dbReference type="Proteomes" id="UP000005143">
    <property type="component" value="Unassembled WGS sequence"/>
</dbReference>
<dbReference type="RefSeq" id="WP_007576424.1">
    <property type="nucleotide sequence ID" value="NZ_AGUD01000232.1"/>
</dbReference>
<dbReference type="AlphaFoldDB" id="H0E7T7"/>
<accession>H0E7T7</accession>
<comment type="caution">
    <text evidence="1">The sequence shown here is derived from an EMBL/GenBank/DDBJ whole genome shotgun (WGS) entry which is preliminary data.</text>
</comment>
<protein>
    <submittedName>
        <fullName evidence="1">Aminoglycoside/hydroxyurea antibiotic resistance kinase</fullName>
    </submittedName>
</protein>
<evidence type="ECO:0000313" key="1">
    <source>
        <dbReference type="EMBL" id="EHN10255.1"/>
    </source>
</evidence>
<keyword evidence="1" id="KW-0808">Transferase</keyword>